<dbReference type="GO" id="GO:0034220">
    <property type="term" value="P:monoatomic ion transmembrane transport"/>
    <property type="evidence" value="ECO:0007669"/>
    <property type="project" value="UniProtKB-KW"/>
</dbReference>
<keyword evidence="2" id="KW-0407">Ion channel</keyword>
<dbReference type="AlphaFoldDB" id="A0A498KRC8"/>
<feature type="transmembrane region" description="Helical" evidence="4">
    <location>
        <begin position="216"/>
        <end position="236"/>
    </location>
</feature>
<protein>
    <recommendedName>
        <fullName evidence="5">Cyclic nucleotide-binding domain-containing protein</fullName>
    </recommendedName>
</protein>
<dbReference type="InterPro" id="IPR018490">
    <property type="entry name" value="cNMP-bd_dom_sf"/>
</dbReference>
<evidence type="ECO:0000313" key="6">
    <source>
        <dbReference type="EMBL" id="RXI08252.1"/>
    </source>
</evidence>
<dbReference type="InterPro" id="IPR000595">
    <property type="entry name" value="cNMP-bd_dom"/>
</dbReference>
<feature type="transmembrane region" description="Helical" evidence="4">
    <location>
        <begin position="78"/>
        <end position="97"/>
    </location>
</feature>
<evidence type="ECO:0000256" key="2">
    <source>
        <dbReference type="ARBA" id="ARBA00023303"/>
    </source>
</evidence>
<dbReference type="GO" id="GO:0016020">
    <property type="term" value="C:membrane"/>
    <property type="evidence" value="ECO:0007669"/>
    <property type="project" value="UniProtKB-SubCell"/>
</dbReference>
<comment type="caution">
    <text evidence="6">The sequence shown here is derived from an EMBL/GenBank/DDBJ whole genome shotgun (WGS) entry which is preliminary data.</text>
</comment>
<evidence type="ECO:0000256" key="4">
    <source>
        <dbReference type="SAM" id="Phobius"/>
    </source>
</evidence>
<dbReference type="SUPFAM" id="SSF81324">
    <property type="entry name" value="Voltage-gated potassium channels"/>
    <property type="match status" value="1"/>
</dbReference>
<dbReference type="Proteomes" id="UP000290289">
    <property type="component" value="Chromosome 1"/>
</dbReference>
<accession>A0A498KRC8</accession>
<dbReference type="PANTHER" id="PTHR45651">
    <property type="entry name" value="CYCLIC NUCLEOTIDE-GATED ION CHANNEL 15-RELATED-RELATED"/>
    <property type="match status" value="1"/>
</dbReference>
<dbReference type="Gene3D" id="2.60.120.10">
    <property type="entry name" value="Jelly Rolls"/>
    <property type="match status" value="1"/>
</dbReference>
<dbReference type="PROSITE" id="PS50042">
    <property type="entry name" value="CNMP_BINDING_3"/>
    <property type="match status" value="1"/>
</dbReference>
<feature type="coiled-coil region" evidence="3">
    <location>
        <begin position="409"/>
        <end position="457"/>
    </location>
</feature>
<feature type="transmembrane region" description="Helical" evidence="4">
    <location>
        <begin position="366"/>
        <end position="383"/>
    </location>
</feature>
<dbReference type="SUPFAM" id="SSF51206">
    <property type="entry name" value="cAMP-binding domain-like"/>
    <property type="match status" value="1"/>
</dbReference>
<proteinExistence type="predicted"/>
<keyword evidence="3" id="KW-0175">Coiled coil</keyword>
<keyword evidence="1" id="KW-0813">Transport</keyword>
<keyword evidence="1" id="KW-0406">Ion transport</keyword>
<dbReference type="EMBL" id="RDQH01000327">
    <property type="protein sequence ID" value="RXI08252.1"/>
    <property type="molecule type" value="Genomic_DNA"/>
</dbReference>
<keyword evidence="4" id="KW-0812">Transmembrane</keyword>
<keyword evidence="7" id="KW-1185">Reference proteome</keyword>
<feature type="transmembrane region" description="Helical" evidence="4">
    <location>
        <begin position="33"/>
        <end position="58"/>
    </location>
</feature>
<reference evidence="6 7" key="1">
    <citation type="submission" date="2018-10" db="EMBL/GenBank/DDBJ databases">
        <title>A high-quality apple genome assembly.</title>
        <authorList>
            <person name="Hu J."/>
        </authorList>
    </citation>
    <scope>NUCLEOTIDE SEQUENCE [LARGE SCALE GENOMIC DNA]</scope>
    <source>
        <strain evidence="7">cv. HFTH1</strain>
        <tissue evidence="6">Young leaf</tissue>
    </source>
</reference>
<keyword evidence="4" id="KW-0472">Membrane</keyword>
<dbReference type="Gene3D" id="1.10.287.70">
    <property type="match status" value="1"/>
</dbReference>
<organism evidence="6 7">
    <name type="scientific">Malus domestica</name>
    <name type="common">Apple</name>
    <name type="synonym">Pyrus malus</name>
    <dbReference type="NCBI Taxonomy" id="3750"/>
    <lineage>
        <taxon>Eukaryota</taxon>
        <taxon>Viridiplantae</taxon>
        <taxon>Streptophyta</taxon>
        <taxon>Embryophyta</taxon>
        <taxon>Tracheophyta</taxon>
        <taxon>Spermatophyta</taxon>
        <taxon>Magnoliopsida</taxon>
        <taxon>eudicotyledons</taxon>
        <taxon>Gunneridae</taxon>
        <taxon>Pentapetalae</taxon>
        <taxon>rosids</taxon>
        <taxon>fabids</taxon>
        <taxon>Rosales</taxon>
        <taxon>Rosaceae</taxon>
        <taxon>Amygdaloideae</taxon>
        <taxon>Maleae</taxon>
        <taxon>Malus</taxon>
    </lineage>
</organism>
<keyword evidence="4" id="KW-1133">Transmembrane helix</keyword>
<gene>
    <name evidence="6" type="ORF">DVH24_022396</name>
</gene>
<evidence type="ECO:0000313" key="7">
    <source>
        <dbReference type="Proteomes" id="UP000290289"/>
    </source>
</evidence>
<dbReference type="CDD" id="cd00038">
    <property type="entry name" value="CAP_ED"/>
    <property type="match status" value="1"/>
</dbReference>
<keyword evidence="1" id="KW-1071">Ligand-gated ion channel</keyword>
<evidence type="ECO:0000256" key="3">
    <source>
        <dbReference type="SAM" id="Coils"/>
    </source>
</evidence>
<feature type="transmembrane region" description="Helical" evidence="4">
    <location>
        <begin position="138"/>
        <end position="166"/>
    </location>
</feature>
<evidence type="ECO:0000256" key="1">
    <source>
        <dbReference type="ARBA" id="ARBA00023286"/>
    </source>
</evidence>
<dbReference type="InterPro" id="IPR014710">
    <property type="entry name" value="RmlC-like_jellyroll"/>
</dbReference>
<dbReference type="PANTHER" id="PTHR45651:SF68">
    <property type="entry name" value="ION TRANSPORT DOMAIN-CONTAINING PROTEIN"/>
    <property type="match status" value="1"/>
</dbReference>
<feature type="domain" description="Cyclic nucleotide-binding" evidence="5">
    <location>
        <begin position="521"/>
        <end position="599"/>
    </location>
</feature>
<sequence length="723" mass="83135">MESAVAASRFRKPGTTTRYAPTMRIRDEQGKFLLRWSVIFVMSCVFAVTLDPLFFYILIIDQDKKCLQMDKTLSTTVLVLRSLTDFIFFVHFIYKIYDAFRVQKNKQLTANETANKLQLVASSTLQTGGNLDRKSKKILLWSSLSIINDFLALLPVPQLLIVVAFYKMKAAGYMEHKKALNVLLLGQYLPRIFRIHQSSKELRENAGPWVRGLFNFFLYILASHTSVDFVCIFRFICTLKLTLVMNFRILGAFWYFFSIQRETSCWYSACANHSLDPAGCMNTFYCGHRTTTSRNITLLNKHCKLDTPDGASAPFNFGIFLDSLKNHNTEHIHFGKKFLYSFWWGLRNISNFGTNLTTSTYVWENLFAILISIIGLLLFLYLIGNVQNLMLKEATKTKEETQIIQVNTLKEATEQMIIQVNTLKEATEQMIIHVNMLKEATKIKEEEERQIIQVKMQGVCKWIIENKFPDNIKNEIMNSIEQTLKKNKDADVDKPFFILPWQTKRSVKRHLFMDTLKTVNKLKDMDERVLALMCDYLKPVTYIENSFVFRKGDPLDCMLFIIEGTMWTYASKDSQVGNGISLMATKPLRKGHFYGEELLDWASESFTELPVSSKHVKSQTKVEAFMLMAKDLETVVSRSKPSWHLLKCNNPGEVAISTFLRFRPRPPLSPAGTADANERKENVRNQSAAGAFHSNMEQNICDIMRLCCLSGSLILLRCDHQSG</sequence>
<name>A0A498KRC8_MALDO</name>
<evidence type="ECO:0000259" key="5">
    <source>
        <dbReference type="PROSITE" id="PS50042"/>
    </source>
</evidence>